<organism evidence="1 2">
    <name type="scientific">Datura stramonium</name>
    <name type="common">Jimsonweed</name>
    <name type="synonym">Common thornapple</name>
    <dbReference type="NCBI Taxonomy" id="4076"/>
    <lineage>
        <taxon>Eukaryota</taxon>
        <taxon>Viridiplantae</taxon>
        <taxon>Streptophyta</taxon>
        <taxon>Embryophyta</taxon>
        <taxon>Tracheophyta</taxon>
        <taxon>Spermatophyta</taxon>
        <taxon>Magnoliopsida</taxon>
        <taxon>eudicotyledons</taxon>
        <taxon>Gunneridae</taxon>
        <taxon>Pentapetalae</taxon>
        <taxon>asterids</taxon>
        <taxon>lamiids</taxon>
        <taxon>Solanales</taxon>
        <taxon>Solanaceae</taxon>
        <taxon>Solanoideae</taxon>
        <taxon>Datureae</taxon>
        <taxon>Datura</taxon>
    </lineage>
</organism>
<gene>
    <name evidence="1" type="ORF">HAX54_040736</name>
</gene>
<protein>
    <submittedName>
        <fullName evidence="1">Uncharacterized protein</fullName>
    </submittedName>
</protein>
<feature type="non-terminal residue" evidence="1">
    <location>
        <position position="1"/>
    </location>
</feature>
<evidence type="ECO:0000313" key="2">
    <source>
        <dbReference type="Proteomes" id="UP000823775"/>
    </source>
</evidence>
<accession>A0ABS8VNP8</accession>
<sequence length="84" mass="9536">GVRMPFIEEIVKDGSIAPKEKGKHRQCLPCTRSRVEPLIPYHAEHEITLRRAMNAHKCEAGRLQQLANAQIVIINAHNNEDDDI</sequence>
<evidence type="ECO:0000313" key="1">
    <source>
        <dbReference type="EMBL" id="MCE0482221.1"/>
    </source>
</evidence>
<reference evidence="1 2" key="1">
    <citation type="journal article" date="2021" name="BMC Genomics">
        <title>Datura genome reveals duplications of psychoactive alkaloid biosynthetic genes and high mutation rate following tissue culture.</title>
        <authorList>
            <person name="Rajewski A."/>
            <person name="Carter-House D."/>
            <person name="Stajich J."/>
            <person name="Litt A."/>
        </authorList>
    </citation>
    <scope>NUCLEOTIDE SEQUENCE [LARGE SCALE GENOMIC DNA]</scope>
    <source>
        <strain evidence="1">AR-01</strain>
    </source>
</reference>
<feature type="non-terminal residue" evidence="1">
    <location>
        <position position="84"/>
    </location>
</feature>
<dbReference type="EMBL" id="JACEIK010005790">
    <property type="protein sequence ID" value="MCE0482221.1"/>
    <property type="molecule type" value="Genomic_DNA"/>
</dbReference>
<comment type="caution">
    <text evidence="1">The sequence shown here is derived from an EMBL/GenBank/DDBJ whole genome shotgun (WGS) entry which is preliminary data.</text>
</comment>
<proteinExistence type="predicted"/>
<keyword evidence="2" id="KW-1185">Reference proteome</keyword>
<name>A0ABS8VNP8_DATST</name>
<dbReference type="Proteomes" id="UP000823775">
    <property type="component" value="Unassembled WGS sequence"/>
</dbReference>